<accession>A0A917BYW7</accession>
<gene>
    <name evidence="1" type="ORF">GCM10007301_24960</name>
</gene>
<dbReference type="RefSeq" id="WP_188578987.1">
    <property type="nucleotide sequence ID" value="NZ_BMCT01000003.1"/>
</dbReference>
<comment type="caution">
    <text evidence="1">The sequence shown here is derived from an EMBL/GenBank/DDBJ whole genome shotgun (WGS) entry which is preliminary data.</text>
</comment>
<dbReference type="EMBL" id="BMCT01000003">
    <property type="protein sequence ID" value="GGF64130.1"/>
    <property type="molecule type" value="Genomic_DNA"/>
</dbReference>
<reference evidence="1" key="1">
    <citation type="journal article" date="2014" name="Int. J. Syst. Evol. Microbiol.">
        <title>Complete genome sequence of Corynebacterium casei LMG S-19264T (=DSM 44701T), isolated from a smear-ripened cheese.</title>
        <authorList>
            <consortium name="US DOE Joint Genome Institute (JGI-PGF)"/>
            <person name="Walter F."/>
            <person name="Albersmeier A."/>
            <person name="Kalinowski J."/>
            <person name="Ruckert C."/>
        </authorList>
    </citation>
    <scope>NUCLEOTIDE SEQUENCE</scope>
    <source>
        <strain evidence="1">CCM 7897</strain>
    </source>
</reference>
<sequence>MRRLSVILIATLLPVMVALTLFGALHAWASSFDGLPAPFEPPVPAWDLGLIRHR</sequence>
<evidence type="ECO:0000313" key="1">
    <source>
        <dbReference type="EMBL" id="GGF64130.1"/>
    </source>
</evidence>
<keyword evidence="2" id="KW-1185">Reference proteome</keyword>
<dbReference type="Proteomes" id="UP000606044">
    <property type="component" value="Unassembled WGS sequence"/>
</dbReference>
<protein>
    <submittedName>
        <fullName evidence="1">Uncharacterized protein</fullName>
    </submittedName>
</protein>
<organism evidence="1 2">
    <name type="scientific">Azorhizobium oxalatiphilum</name>
    <dbReference type="NCBI Taxonomy" id="980631"/>
    <lineage>
        <taxon>Bacteria</taxon>
        <taxon>Pseudomonadati</taxon>
        <taxon>Pseudomonadota</taxon>
        <taxon>Alphaproteobacteria</taxon>
        <taxon>Hyphomicrobiales</taxon>
        <taxon>Xanthobacteraceae</taxon>
        <taxon>Azorhizobium</taxon>
    </lineage>
</organism>
<evidence type="ECO:0000313" key="2">
    <source>
        <dbReference type="Proteomes" id="UP000606044"/>
    </source>
</evidence>
<dbReference type="AlphaFoldDB" id="A0A917BYW7"/>
<name>A0A917BYW7_9HYPH</name>
<reference evidence="1" key="2">
    <citation type="submission" date="2020-09" db="EMBL/GenBank/DDBJ databases">
        <authorList>
            <person name="Sun Q."/>
            <person name="Sedlacek I."/>
        </authorList>
    </citation>
    <scope>NUCLEOTIDE SEQUENCE</scope>
    <source>
        <strain evidence="1">CCM 7897</strain>
    </source>
</reference>
<proteinExistence type="predicted"/>